<dbReference type="Pfam" id="PF14322">
    <property type="entry name" value="SusD-like_3"/>
    <property type="match status" value="1"/>
</dbReference>
<dbReference type="InterPro" id="IPR011990">
    <property type="entry name" value="TPR-like_helical_dom_sf"/>
</dbReference>
<keyword evidence="3 6" id="KW-0732">Signal</keyword>
<feature type="domain" description="RagB/SusD" evidence="7">
    <location>
        <begin position="302"/>
        <end position="471"/>
    </location>
</feature>
<feature type="domain" description="SusD-like N-terminal" evidence="8">
    <location>
        <begin position="89"/>
        <end position="225"/>
    </location>
</feature>
<evidence type="ECO:0000256" key="1">
    <source>
        <dbReference type="ARBA" id="ARBA00004442"/>
    </source>
</evidence>
<evidence type="ECO:0000256" key="4">
    <source>
        <dbReference type="ARBA" id="ARBA00023136"/>
    </source>
</evidence>
<dbReference type="SUPFAM" id="SSF48452">
    <property type="entry name" value="TPR-like"/>
    <property type="match status" value="1"/>
</dbReference>
<evidence type="ECO:0000259" key="7">
    <source>
        <dbReference type="Pfam" id="PF07980"/>
    </source>
</evidence>
<comment type="caution">
    <text evidence="9">The sequence shown here is derived from an EMBL/GenBank/DDBJ whole genome shotgun (WGS) entry which is preliminary data.</text>
</comment>
<keyword evidence="10" id="KW-1185">Reference proteome</keyword>
<name>A0ABW5Z096_9SPHI</name>
<dbReference type="Proteomes" id="UP001597509">
    <property type="component" value="Unassembled WGS sequence"/>
</dbReference>
<dbReference type="RefSeq" id="WP_380922539.1">
    <property type="nucleotide sequence ID" value="NZ_JBHUPE010000007.1"/>
</dbReference>
<dbReference type="Pfam" id="PF07980">
    <property type="entry name" value="SusD_RagB"/>
    <property type="match status" value="1"/>
</dbReference>
<dbReference type="EMBL" id="JBHUPE010000007">
    <property type="protein sequence ID" value="MFD2905746.1"/>
    <property type="molecule type" value="Genomic_DNA"/>
</dbReference>
<comment type="similarity">
    <text evidence="2">Belongs to the SusD family.</text>
</comment>
<protein>
    <submittedName>
        <fullName evidence="9">RagB/SusD family nutrient uptake outer membrane protein</fullName>
    </submittedName>
</protein>
<keyword evidence="4" id="KW-0472">Membrane</keyword>
<evidence type="ECO:0000313" key="10">
    <source>
        <dbReference type="Proteomes" id="UP001597509"/>
    </source>
</evidence>
<dbReference type="Gene3D" id="1.25.40.390">
    <property type="match status" value="1"/>
</dbReference>
<keyword evidence="5" id="KW-0998">Cell outer membrane</keyword>
<evidence type="ECO:0000259" key="8">
    <source>
        <dbReference type="Pfam" id="PF14322"/>
    </source>
</evidence>
<gene>
    <name evidence="9" type="ORF">ACFS6I_17590</name>
</gene>
<reference evidence="10" key="1">
    <citation type="journal article" date="2019" name="Int. J. Syst. Evol. Microbiol.">
        <title>The Global Catalogue of Microorganisms (GCM) 10K type strain sequencing project: providing services to taxonomists for standard genome sequencing and annotation.</title>
        <authorList>
            <consortium name="The Broad Institute Genomics Platform"/>
            <consortium name="The Broad Institute Genome Sequencing Center for Infectious Disease"/>
            <person name="Wu L."/>
            <person name="Ma J."/>
        </authorList>
    </citation>
    <scope>NUCLEOTIDE SEQUENCE [LARGE SCALE GENOMIC DNA]</scope>
    <source>
        <strain evidence="10">KCTC 22209</strain>
    </source>
</reference>
<evidence type="ECO:0000313" key="9">
    <source>
        <dbReference type="EMBL" id="MFD2905746.1"/>
    </source>
</evidence>
<evidence type="ECO:0000256" key="3">
    <source>
        <dbReference type="ARBA" id="ARBA00022729"/>
    </source>
</evidence>
<sequence length="472" mass="52648">MNIKYLAFFITAVSSLNACSMVGNIDDIKPYYKMETDNVIYNSASAEAVLRGVYKSWRTFNIASFRPYMSILSGTTASKGGGVTGGQEFINNSIQANNIALSNIYQGTYLTINTANNLIMLMERGDAKGMPAQRTNEIIAECKVQRALAHFQLLRHFGYFFDLNSPYGIVLRNKPFEGTETAPRANVQESYNFIMQDLDDAINQAPEHQELHYYVTRTTAKAIKAKVLLHMGKYAEAARFAKEVIDEAQDKGYALEDNFSSIFTNGFDSSEALFATYTFGSTETVSDQISRTTYSDYTKRMADALEGSESDGNLTTGNGYDRRFYLMFNPTLAGAQGNGKYPYSSNGAGKHNTQMILRLGEIYFIHAEASIRNGNDALGRKSFQTVASRAGYPEDYVSKLKSDVLLDHIFKHKILELFAENGEDWFDFVRFYKAKNIAINAIKSSIKTESQLVLPLPQSALAGNNLLKQNPL</sequence>
<evidence type="ECO:0000256" key="5">
    <source>
        <dbReference type="ARBA" id="ARBA00023237"/>
    </source>
</evidence>
<feature type="signal peptide" evidence="6">
    <location>
        <begin position="1"/>
        <end position="20"/>
    </location>
</feature>
<accession>A0ABW5Z096</accession>
<evidence type="ECO:0000256" key="6">
    <source>
        <dbReference type="SAM" id="SignalP"/>
    </source>
</evidence>
<dbReference type="InterPro" id="IPR012944">
    <property type="entry name" value="SusD_RagB_dom"/>
</dbReference>
<organism evidence="9 10">
    <name type="scientific">Sphingobacterium anhuiense</name>
    <dbReference type="NCBI Taxonomy" id="493780"/>
    <lineage>
        <taxon>Bacteria</taxon>
        <taxon>Pseudomonadati</taxon>
        <taxon>Bacteroidota</taxon>
        <taxon>Sphingobacteriia</taxon>
        <taxon>Sphingobacteriales</taxon>
        <taxon>Sphingobacteriaceae</taxon>
        <taxon>Sphingobacterium</taxon>
    </lineage>
</organism>
<dbReference type="InterPro" id="IPR033985">
    <property type="entry name" value="SusD-like_N"/>
</dbReference>
<feature type="chain" id="PRO_5045733724" evidence="6">
    <location>
        <begin position="21"/>
        <end position="472"/>
    </location>
</feature>
<evidence type="ECO:0000256" key="2">
    <source>
        <dbReference type="ARBA" id="ARBA00006275"/>
    </source>
</evidence>
<proteinExistence type="inferred from homology"/>
<comment type="subcellular location">
    <subcellularLocation>
        <location evidence="1">Cell outer membrane</location>
    </subcellularLocation>
</comment>